<feature type="signal peptide" evidence="10">
    <location>
        <begin position="1"/>
        <end position="22"/>
    </location>
</feature>
<sequence>MESKFHFSLLLLLCSWVLVGVSQNINELAKAYGDAISSFVESAGAGGGASSVACMQKLLPCKAAVNSSSPPPDTCCSPLKEMVANETKCLCAVFNNPTVLHNFNITQDDALNLAKDCGAKPDLSLCENSTSSQTTATSPTTNSADSDDGSSSADSSDSSTKSNAADTYSYVELLGIVSFSVGLNLWAF</sequence>
<dbReference type="InterPro" id="IPR043325">
    <property type="entry name" value="LTSS"/>
</dbReference>
<feature type="region of interest" description="Disordered" evidence="9">
    <location>
        <begin position="128"/>
        <end position="162"/>
    </location>
</feature>
<dbReference type="InterPro" id="IPR036312">
    <property type="entry name" value="Bifun_inhib/LTP/seed_sf"/>
</dbReference>
<keyword evidence="8" id="KW-0449">Lipoprotein</keyword>
<keyword evidence="4" id="KW-0336">GPI-anchor</keyword>
<evidence type="ECO:0000259" key="11">
    <source>
        <dbReference type="Pfam" id="PF14368"/>
    </source>
</evidence>
<keyword evidence="3" id="KW-1003">Cell membrane</keyword>
<evidence type="ECO:0000256" key="1">
    <source>
        <dbReference type="ARBA" id="ARBA00004609"/>
    </source>
</evidence>
<dbReference type="CDD" id="cd00010">
    <property type="entry name" value="AAI_LTSS"/>
    <property type="match status" value="1"/>
</dbReference>
<dbReference type="PANTHER" id="PTHR33044">
    <property type="entry name" value="BIFUNCTIONAL INHIBITOR/LIPID-TRANSFER PROTEIN/SEED STORAGE 2S ALBUMIN SUPERFAMILY PROTEIN-RELATED"/>
    <property type="match status" value="1"/>
</dbReference>
<dbReference type="Proteomes" id="UP001159364">
    <property type="component" value="Linkage Group LG02"/>
</dbReference>
<evidence type="ECO:0000256" key="9">
    <source>
        <dbReference type="SAM" id="MobiDB-lite"/>
    </source>
</evidence>
<dbReference type="SUPFAM" id="SSF47699">
    <property type="entry name" value="Bifunctional inhibitor/lipid-transfer protein/seed storage 2S albumin"/>
    <property type="match status" value="1"/>
</dbReference>
<evidence type="ECO:0000313" key="13">
    <source>
        <dbReference type="Proteomes" id="UP001159364"/>
    </source>
</evidence>
<proteinExistence type="inferred from homology"/>
<comment type="similarity">
    <text evidence="2">Belongs to the plant LTP family.</text>
</comment>
<dbReference type="AlphaFoldDB" id="A0AAV8U1I2"/>
<keyword evidence="6" id="KW-1015">Disulfide bond</keyword>
<evidence type="ECO:0000256" key="8">
    <source>
        <dbReference type="ARBA" id="ARBA00023288"/>
    </source>
</evidence>
<comment type="caution">
    <text evidence="12">The sequence shown here is derived from an EMBL/GenBank/DDBJ whole genome shotgun (WGS) entry which is preliminary data.</text>
</comment>
<evidence type="ECO:0000256" key="5">
    <source>
        <dbReference type="ARBA" id="ARBA00022729"/>
    </source>
</evidence>
<dbReference type="Pfam" id="PF14368">
    <property type="entry name" value="LTP_2"/>
    <property type="match status" value="1"/>
</dbReference>
<keyword evidence="4" id="KW-0472">Membrane</keyword>
<evidence type="ECO:0000256" key="2">
    <source>
        <dbReference type="ARBA" id="ARBA00009748"/>
    </source>
</evidence>
<protein>
    <recommendedName>
        <fullName evidence="11">Bifunctional inhibitor/plant lipid transfer protein/seed storage helical domain-containing protein</fullName>
    </recommendedName>
</protein>
<keyword evidence="7" id="KW-0325">Glycoprotein</keyword>
<dbReference type="InterPro" id="IPR016140">
    <property type="entry name" value="Bifunc_inhib/LTP/seed_store"/>
</dbReference>
<feature type="chain" id="PRO_5043474050" description="Bifunctional inhibitor/plant lipid transfer protein/seed storage helical domain-containing protein" evidence="10">
    <location>
        <begin position="23"/>
        <end position="188"/>
    </location>
</feature>
<name>A0AAV8U1I2_9ROSI</name>
<keyword evidence="13" id="KW-1185">Reference proteome</keyword>
<dbReference type="GO" id="GO:0005886">
    <property type="term" value="C:plasma membrane"/>
    <property type="evidence" value="ECO:0007669"/>
    <property type="project" value="UniProtKB-SubCell"/>
</dbReference>
<accession>A0AAV8U1I2</accession>
<comment type="subcellular location">
    <subcellularLocation>
        <location evidence="1">Cell membrane</location>
        <topology evidence="1">Lipid-anchor</topology>
        <topology evidence="1">GPI-anchor</topology>
    </subcellularLocation>
</comment>
<feature type="domain" description="Bifunctional inhibitor/plant lipid transfer protein/seed storage helical" evidence="11">
    <location>
        <begin position="44"/>
        <end position="126"/>
    </location>
</feature>
<evidence type="ECO:0000256" key="10">
    <source>
        <dbReference type="SAM" id="SignalP"/>
    </source>
</evidence>
<evidence type="ECO:0000256" key="4">
    <source>
        <dbReference type="ARBA" id="ARBA00022622"/>
    </source>
</evidence>
<evidence type="ECO:0000256" key="3">
    <source>
        <dbReference type="ARBA" id="ARBA00022475"/>
    </source>
</evidence>
<reference evidence="12 13" key="1">
    <citation type="submission" date="2021-09" db="EMBL/GenBank/DDBJ databases">
        <title>Genomic insights and catalytic innovation underlie evolution of tropane alkaloids biosynthesis.</title>
        <authorList>
            <person name="Wang Y.-J."/>
            <person name="Tian T."/>
            <person name="Huang J.-P."/>
            <person name="Huang S.-X."/>
        </authorList>
    </citation>
    <scope>NUCLEOTIDE SEQUENCE [LARGE SCALE GENOMIC DNA]</scope>
    <source>
        <strain evidence="12">KIB-2018</strain>
        <tissue evidence="12">Leaf</tissue>
    </source>
</reference>
<gene>
    <name evidence="12" type="ORF">K2173_027151</name>
</gene>
<dbReference type="Gene3D" id="1.10.110.10">
    <property type="entry name" value="Plant lipid-transfer and hydrophobic proteins"/>
    <property type="match status" value="1"/>
</dbReference>
<evidence type="ECO:0000313" key="12">
    <source>
        <dbReference type="EMBL" id="KAJ8771974.1"/>
    </source>
</evidence>
<dbReference type="GO" id="GO:0098552">
    <property type="term" value="C:side of membrane"/>
    <property type="evidence" value="ECO:0007669"/>
    <property type="project" value="UniProtKB-KW"/>
</dbReference>
<keyword evidence="5 10" id="KW-0732">Signal</keyword>
<dbReference type="EMBL" id="JAIWQS010000002">
    <property type="protein sequence ID" value="KAJ8771974.1"/>
    <property type="molecule type" value="Genomic_DNA"/>
</dbReference>
<evidence type="ECO:0000256" key="6">
    <source>
        <dbReference type="ARBA" id="ARBA00023157"/>
    </source>
</evidence>
<organism evidence="12 13">
    <name type="scientific">Erythroxylum novogranatense</name>
    <dbReference type="NCBI Taxonomy" id="1862640"/>
    <lineage>
        <taxon>Eukaryota</taxon>
        <taxon>Viridiplantae</taxon>
        <taxon>Streptophyta</taxon>
        <taxon>Embryophyta</taxon>
        <taxon>Tracheophyta</taxon>
        <taxon>Spermatophyta</taxon>
        <taxon>Magnoliopsida</taxon>
        <taxon>eudicotyledons</taxon>
        <taxon>Gunneridae</taxon>
        <taxon>Pentapetalae</taxon>
        <taxon>rosids</taxon>
        <taxon>fabids</taxon>
        <taxon>Malpighiales</taxon>
        <taxon>Erythroxylaceae</taxon>
        <taxon>Erythroxylum</taxon>
    </lineage>
</organism>
<evidence type="ECO:0000256" key="7">
    <source>
        <dbReference type="ARBA" id="ARBA00023180"/>
    </source>
</evidence>